<evidence type="ECO:0000256" key="7">
    <source>
        <dbReference type="ARBA" id="ARBA00022723"/>
    </source>
</evidence>
<comment type="catalytic activity">
    <reaction evidence="1">
        <text>Hydrolytically removes 5'-nucleotides successively from the 3'-hydroxy termini of 3'-hydroxy-terminated oligonucleotides.</text>
        <dbReference type="EC" id="3.1.4.1"/>
    </reaction>
</comment>
<dbReference type="PANTHER" id="PTHR15749">
    <property type="entry name" value="FANCONI-ASSOCIATED NUCLEASE 1"/>
    <property type="match status" value="1"/>
</dbReference>
<name>A0A1I7K8L5_9BURK</name>
<dbReference type="EMBL" id="FPBO01000015">
    <property type="protein sequence ID" value="SFU93748.1"/>
    <property type="molecule type" value="Genomic_DNA"/>
</dbReference>
<comment type="similarity">
    <text evidence="4">Belongs to the FAN1 family.</text>
</comment>
<evidence type="ECO:0000313" key="12">
    <source>
        <dbReference type="EMBL" id="SFU93748.1"/>
    </source>
</evidence>
<dbReference type="AlphaFoldDB" id="A0A1I7K8L5"/>
<feature type="domain" description="VRR-NUC" evidence="11">
    <location>
        <begin position="451"/>
        <end position="565"/>
    </location>
</feature>
<organism evidence="12 13">
    <name type="scientific">Pseudoduganella namucuonensis</name>
    <dbReference type="NCBI Taxonomy" id="1035707"/>
    <lineage>
        <taxon>Bacteria</taxon>
        <taxon>Pseudomonadati</taxon>
        <taxon>Pseudomonadota</taxon>
        <taxon>Betaproteobacteria</taxon>
        <taxon>Burkholderiales</taxon>
        <taxon>Oxalobacteraceae</taxon>
        <taxon>Telluria group</taxon>
        <taxon>Pseudoduganella</taxon>
    </lineage>
</organism>
<dbReference type="SMART" id="SM00990">
    <property type="entry name" value="VRR_NUC"/>
    <property type="match status" value="1"/>
</dbReference>
<comment type="cofactor">
    <cofactor evidence="3">
        <name>Mg(2+)</name>
        <dbReference type="ChEBI" id="CHEBI:18420"/>
    </cofactor>
</comment>
<evidence type="ECO:0000256" key="2">
    <source>
        <dbReference type="ARBA" id="ARBA00001936"/>
    </source>
</evidence>
<dbReference type="InterPro" id="IPR040603">
    <property type="entry name" value="FAN1_SAP_bact"/>
</dbReference>
<evidence type="ECO:0000256" key="9">
    <source>
        <dbReference type="ARBA" id="ARBA00022842"/>
    </source>
</evidence>
<keyword evidence="10" id="KW-0464">Manganese</keyword>
<dbReference type="Pfam" id="PF18081">
    <property type="entry name" value="FANC_SAP"/>
    <property type="match status" value="1"/>
</dbReference>
<proteinExistence type="inferred from homology"/>
<sequence>MTARPRTRYTVYKYSPQRAAMIKVLENEFYYLDNFHQVLHWIGERYDDLLADDERAFLATFPTLPRSSRALFVRMVMRKGMLFRASKLAYAEIGCAQEAARPLAELKWIDADPVLTLDQLFELLQKPEICRLFKLNGHEKSARKAEQLEALRERHGGAHRYSAWCGEACDQVYHIVAKPLCDRLRLIFFGNYHQDWSEFVLSDLGVYKYEKVAFPPSARGFRTRRDIDSYLELHRCRERFHDNEPPADVLKDLPPVADNEWLRSRRDKLLFQMAQHLEKQRDWEGALAMYADCGYPGARARRIRVLEKHEQLGRAYALLGQAMAQPESESERQQLLRMEPRLRRKLGHAKAAAAPAAPVVRLDLSLPLPAPECAWHVEGVVRDHLARADAPVYYVENALINSLFGLLCWDAIFTSIPGAFFHPYHHGPADLHSADFHRRRAAQFAACLAQLEDGGYAGTIRANLAAKAGIQSPFVFWGLLDEQLVELALACIPPAHMRKWFERMLLDIKANRSGFPDLIQFWPAERRYHMIEVKGPGDRLQDSQLRWIAYCAEHQMPITVCYLQWAE</sequence>
<dbReference type="Gene3D" id="3.40.1350.10">
    <property type="match status" value="1"/>
</dbReference>
<evidence type="ECO:0000256" key="4">
    <source>
        <dbReference type="ARBA" id="ARBA00005533"/>
    </source>
</evidence>
<dbReference type="Pfam" id="PF21315">
    <property type="entry name" value="FAN1_HTH"/>
    <property type="match status" value="1"/>
</dbReference>
<dbReference type="Pfam" id="PF08774">
    <property type="entry name" value="VRR_NUC"/>
    <property type="match status" value="1"/>
</dbReference>
<keyword evidence="8" id="KW-0378">Hydrolase</keyword>
<dbReference type="GO" id="GO:0036297">
    <property type="term" value="P:interstrand cross-link repair"/>
    <property type="evidence" value="ECO:0007669"/>
    <property type="project" value="InterPro"/>
</dbReference>
<evidence type="ECO:0000256" key="5">
    <source>
        <dbReference type="ARBA" id="ARBA00012029"/>
    </source>
</evidence>
<evidence type="ECO:0000313" key="13">
    <source>
        <dbReference type="Proteomes" id="UP000199391"/>
    </source>
</evidence>
<protein>
    <recommendedName>
        <fullName evidence="5">phosphodiesterase I</fullName>
        <ecNumber evidence="5">3.1.4.1</ecNumber>
    </recommendedName>
</protein>
<evidence type="ECO:0000256" key="1">
    <source>
        <dbReference type="ARBA" id="ARBA00000983"/>
    </source>
</evidence>
<evidence type="ECO:0000256" key="3">
    <source>
        <dbReference type="ARBA" id="ARBA00001946"/>
    </source>
</evidence>
<dbReference type="InterPro" id="IPR014883">
    <property type="entry name" value="VRR_NUC"/>
</dbReference>
<evidence type="ECO:0000256" key="10">
    <source>
        <dbReference type="ARBA" id="ARBA00023211"/>
    </source>
</evidence>
<keyword evidence="7" id="KW-0479">Metal-binding</keyword>
<keyword evidence="13" id="KW-1185">Reference proteome</keyword>
<accession>A0A1I7K8L5</accession>
<dbReference type="EC" id="3.1.4.1" evidence="5"/>
<dbReference type="GO" id="GO:0046872">
    <property type="term" value="F:metal ion binding"/>
    <property type="evidence" value="ECO:0007669"/>
    <property type="project" value="UniProtKB-KW"/>
</dbReference>
<dbReference type="GO" id="GO:0004528">
    <property type="term" value="F:phosphodiesterase I activity"/>
    <property type="evidence" value="ECO:0007669"/>
    <property type="project" value="UniProtKB-EC"/>
</dbReference>
<dbReference type="InterPro" id="IPR033315">
    <property type="entry name" value="Fan1-like"/>
</dbReference>
<gene>
    <name evidence="12" type="ORF">SAMN05216552_101594</name>
</gene>
<dbReference type="PANTHER" id="PTHR15749:SF4">
    <property type="entry name" value="FANCONI-ASSOCIATED NUCLEASE 1"/>
    <property type="match status" value="1"/>
</dbReference>
<dbReference type="Proteomes" id="UP000199391">
    <property type="component" value="Unassembled WGS sequence"/>
</dbReference>
<dbReference type="GO" id="GO:0003676">
    <property type="term" value="F:nucleic acid binding"/>
    <property type="evidence" value="ECO:0007669"/>
    <property type="project" value="InterPro"/>
</dbReference>
<dbReference type="InterPro" id="IPR049125">
    <property type="entry name" value="FAN1-like_WH"/>
</dbReference>
<evidence type="ECO:0000256" key="8">
    <source>
        <dbReference type="ARBA" id="ARBA00022801"/>
    </source>
</evidence>
<dbReference type="STRING" id="1035707.SAMN05216552_101594"/>
<keyword evidence="6" id="KW-0540">Nuclease</keyword>
<evidence type="ECO:0000259" key="11">
    <source>
        <dbReference type="SMART" id="SM00990"/>
    </source>
</evidence>
<comment type="cofactor">
    <cofactor evidence="2">
        <name>Mn(2+)</name>
        <dbReference type="ChEBI" id="CHEBI:29035"/>
    </cofactor>
</comment>
<reference evidence="13" key="1">
    <citation type="submission" date="2016-10" db="EMBL/GenBank/DDBJ databases">
        <authorList>
            <person name="Varghese N."/>
            <person name="Submissions S."/>
        </authorList>
    </citation>
    <scope>NUCLEOTIDE SEQUENCE [LARGE SCALE GENOMIC DNA]</scope>
    <source>
        <strain evidence="13">CGMCC 1.11014</strain>
    </source>
</reference>
<dbReference type="InterPro" id="IPR011856">
    <property type="entry name" value="tRNA_endonuc-like_dom_sf"/>
</dbReference>
<keyword evidence="9" id="KW-0460">Magnesium</keyword>
<evidence type="ECO:0000256" key="6">
    <source>
        <dbReference type="ARBA" id="ARBA00022722"/>
    </source>
</evidence>